<organism evidence="2 3">
    <name type="scientific">Riccia sorocarpa</name>
    <dbReference type="NCBI Taxonomy" id="122646"/>
    <lineage>
        <taxon>Eukaryota</taxon>
        <taxon>Viridiplantae</taxon>
        <taxon>Streptophyta</taxon>
        <taxon>Embryophyta</taxon>
        <taxon>Marchantiophyta</taxon>
        <taxon>Marchantiopsida</taxon>
        <taxon>Marchantiidae</taxon>
        <taxon>Marchantiales</taxon>
        <taxon>Ricciaceae</taxon>
        <taxon>Riccia</taxon>
    </lineage>
</organism>
<dbReference type="PANTHER" id="PTHR19446">
    <property type="entry name" value="REVERSE TRANSCRIPTASES"/>
    <property type="match status" value="1"/>
</dbReference>
<comment type="caution">
    <text evidence="2">The sequence shown here is derived from an EMBL/GenBank/DDBJ whole genome shotgun (WGS) entry which is preliminary data.</text>
</comment>
<dbReference type="EMBL" id="JBJQOH010000001">
    <property type="protein sequence ID" value="KAL3699720.1"/>
    <property type="molecule type" value="Genomic_DNA"/>
</dbReference>
<evidence type="ECO:0000313" key="2">
    <source>
        <dbReference type="EMBL" id="KAL3699720.1"/>
    </source>
</evidence>
<keyword evidence="3" id="KW-1185">Reference proteome</keyword>
<dbReference type="Pfam" id="PF00078">
    <property type="entry name" value="RVT_1"/>
    <property type="match status" value="1"/>
</dbReference>
<accession>A0ABD3I7P8</accession>
<dbReference type="PROSITE" id="PS50878">
    <property type="entry name" value="RT_POL"/>
    <property type="match status" value="1"/>
</dbReference>
<reference evidence="2 3" key="1">
    <citation type="submission" date="2024-09" db="EMBL/GenBank/DDBJ databases">
        <title>Chromosome-scale assembly of Riccia sorocarpa.</title>
        <authorList>
            <person name="Paukszto L."/>
        </authorList>
    </citation>
    <scope>NUCLEOTIDE SEQUENCE [LARGE SCALE GENOMIC DNA]</scope>
    <source>
        <strain evidence="2">LP-2024</strain>
        <tissue evidence="2">Aerial parts of the thallus</tissue>
    </source>
</reference>
<gene>
    <name evidence="2" type="ORF">R1sor_017742</name>
</gene>
<feature type="domain" description="Reverse transcriptase" evidence="1">
    <location>
        <begin position="51"/>
        <end position="277"/>
    </location>
</feature>
<protein>
    <recommendedName>
        <fullName evidence="1">Reverse transcriptase domain-containing protein</fullName>
    </recommendedName>
</protein>
<sequence length="785" mass="90236">MLDEMPSLNELSEVLHMLPGGKSPGIDGLGVEVMTILWPVIKDSFYGAAAYFWESGDLPPAFKEGLLFLIPKSDNPSMLREWRPITLLNTIYKVMAKVFALRLAVVLPLIVPVNQQGFIKNRSPQNCILTFALVHEALKKRGRSAFFLALDQEKAYDKLQPDFLWELMDILEFSSACITRIKALQEHAETRILLNGDLLPSFHVEMGRFTLDIHEQSVLNLFRLLEDFQRAAGGKVNWLKSKLLVIGRYKQPPDWAKDLPIQVIKPDQSIRYLGASLATLWNGVDNGNLLLASLDRKAKRFTQDFMSFESRVVALKHGVYASLIYQLSVAKFKAGTVKKIEGVLRKFLWSVNREGQPKKSQVKWDYVTLPQKLGRLGVFRLREFQQALTCRATLKAMENPEQAIWPMIFTAEFLDIPPELFAVSLLYKPIPSQFKLSPVATLISQSWRRFASHLRWAPGEDINALPTNLTDCLFLLARRHVGVQEAGDFALKAAVVCENHSLYSLTDVLASLHFFNHASLGSLYGIMEAIFVDLRAFFPCDYSHTFVAQEWVLPGGKPLDLTWRGATVYKLFLAGAEDEQCNRMNVRWGLNWTSHEWRLVWRACEFRGLPHRHRYFIWRVLAKSFFVGRKQALMNLPGHSCDFCGVKVEDVAHAIFLCPRWDTFWQEVQRRIQGWGGSSNLRARPASLPEVLQWALSLPCSDRLFAIWMLALMWRLFWLERCTLKFQGKLNRLHLEKVVFLFLEELLARRILLKREIVRKYVSKVIDLVPVLPPRFRILTNDHTE</sequence>
<proteinExistence type="predicted"/>
<name>A0ABD3I7P8_9MARC</name>
<dbReference type="Proteomes" id="UP001633002">
    <property type="component" value="Unassembled WGS sequence"/>
</dbReference>
<evidence type="ECO:0000313" key="3">
    <source>
        <dbReference type="Proteomes" id="UP001633002"/>
    </source>
</evidence>
<dbReference type="AlphaFoldDB" id="A0ABD3I7P8"/>
<dbReference type="InterPro" id="IPR000477">
    <property type="entry name" value="RT_dom"/>
</dbReference>
<dbReference type="CDD" id="cd01650">
    <property type="entry name" value="RT_nLTR_like"/>
    <property type="match status" value="1"/>
</dbReference>
<evidence type="ECO:0000259" key="1">
    <source>
        <dbReference type="PROSITE" id="PS50878"/>
    </source>
</evidence>